<sequence>MTERPVVKRRAARVLALSPAGRVLLFEGGDPDRPHVRIWHAPGGGVEAGESDADAAQREFLEETGVPVELGPHVWDRELVFGFNGTTYDQVEVYFLARVEAEHAASSDGHNEIEQLYLTDHGWFSVDELRALPTPDGSVLVAPPDIADRLEDLLRDGPPSAPVRVAGVVLP</sequence>
<protein>
    <submittedName>
        <fullName evidence="7">NUDIX hydrolase</fullName>
    </submittedName>
</protein>
<dbReference type="EMBL" id="JBHSTI010000008">
    <property type="protein sequence ID" value="MFC6237852.1"/>
    <property type="molecule type" value="Genomic_DNA"/>
</dbReference>
<dbReference type="PROSITE" id="PS00893">
    <property type="entry name" value="NUDIX_BOX"/>
    <property type="match status" value="1"/>
</dbReference>
<comment type="caution">
    <text evidence="7">The sequence shown here is derived from an EMBL/GenBank/DDBJ whole genome shotgun (WGS) entry which is preliminary data.</text>
</comment>
<dbReference type="SUPFAM" id="SSF55811">
    <property type="entry name" value="Nudix"/>
    <property type="match status" value="1"/>
</dbReference>
<keyword evidence="8" id="KW-1185">Reference proteome</keyword>
<evidence type="ECO:0000256" key="3">
    <source>
        <dbReference type="ARBA" id="ARBA00022801"/>
    </source>
</evidence>
<gene>
    <name evidence="7" type="ORF">ACFQGU_08180</name>
</gene>
<comment type="cofactor">
    <cofactor evidence="1">
        <name>Mg(2+)</name>
        <dbReference type="ChEBI" id="CHEBI:18420"/>
    </cofactor>
</comment>
<evidence type="ECO:0000313" key="7">
    <source>
        <dbReference type="EMBL" id="MFC6237852.1"/>
    </source>
</evidence>
<dbReference type="InterPro" id="IPR020476">
    <property type="entry name" value="Nudix_hydrolase"/>
</dbReference>
<evidence type="ECO:0000256" key="5">
    <source>
        <dbReference type="RuleBase" id="RU003476"/>
    </source>
</evidence>
<dbReference type="InterPro" id="IPR020084">
    <property type="entry name" value="NUDIX_hydrolase_CS"/>
</dbReference>
<dbReference type="PANTHER" id="PTHR43046">
    <property type="entry name" value="GDP-MANNOSE MANNOSYL HYDROLASE"/>
    <property type="match status" value="1"/>
</dbReference>
<dbReference type="Pfam" id="PF00293">
    <property type="entry name" value="NUDIX"/>
    <property type="match status" value="1"/>
</dbReference>
<dbReference type="GO" id="GO:0016787">
    <property type="term" value="F:hydrolase activity"/>
    <property type="evidence" value="ECO:0007669"/>
    <property type="project" value="UniProtKB-KW"/>
</dbReference>
<dbReference type="RefSeq" id="WP_386765529.1">
    <property type="nucleotide sequence ID" value="NZ_JBHSTI010000008.1"/>
</dbReference>
<feature type="domain" description="Nudix hydrolase" evidence="6">
    <location>
        <begin position="7"/>
        <end position="147"/>
    </location>
</feature>
<dbReference type="CDD" id="cd04685">
    <property type="entry name" value="NUDIX_Hydrolase"/>
    <property type="match status" value="1"/>
</dbReference>
<evidence type="ECO:0000256" key="1">
    <source>
        <dbReference type="ARBA" id="ARBA00001946"/>
    </source>
</evidence>
<accession>A0ABW1T0N7</accession>
<dbReference type="PRINTS" id="PR00502">
    <property type="entry name" value="NUDIXFAMILY"/>
</dbReference>
<reference evidence="8" key="1">
    <citation type="journal article" date="2019" name="Int. J. Syst. Evol. Microbiol.">
        <title>The Global Catalogue of Microorganisms (GCM) 10K type strain sequencing project: providing services to taxonomists for standard genome sequencing and annotation.</title>
        <authorList>
            <consortium name="The Broad Institute Genomics Platform"/>
            <consortium name="The Broad Institute Genome Sequencing Center for Infectious Disease"/>
            <person name="Wu L."/>
            <person name="Ma J."/>
        </authorList>
    </citation>
    <scope>NUCLEOTIDE SEQUENCE [LARGE SCALE GENOMIC DNA]</scope>
    <source>
        <strain evidence="8">CGMCC 4.7317</strain>
    </source>
</reference>
<proteinExistence type="inferred from homology"/>
<dbReference type="PANTHER" id="PTHR43046:SF12">
    <property type="entry name" value="GDP-MANNOSE MANNOSYL HYDROLASE"/>
    <property type="match status" value="1"/>
</dbReference>
<dbReference type="Proteomes" id="UP001596138">
    <property type="component" value="Unassembled WGS sequence"/>
</dbReference>
<evidence type="ECO:0000256" key="4">
    <source>
        <dbReference type="ARBA" id="ARBA00022842"/>
    </source>
</evidence>
<comment type="similarity">
    <text evidence="2 5">Belongs to the Nudix hydrolase family.</text>
</comment>
<dbReference type="Gene3D" id="3.90.79.10">
    <property type="entry name" value="Nucleoside Triphosphate Pyrophosphohydrolase"/>
    <property type="match status" value="1"/>
</dbReference>
<dbReference type="InterPro" id="IPR000086">
    <property type="entry name" value="NUDIX_hydrolase_dom"/>
</dbReference>
<keyword evidence="4" id="KW-0460">Magnesium</keyword>
<dbReference type="InterPro" id="IPR015797">
    <property type="entry name" value="NUDIX_hydrolase-like_dom_sf"/>
</dbReference>
<evidence type="ECO:0000259" key="6">
    <source>
        <dbReference type="PROSITE" id="PS51462"/>
    </source>
</evidence>
<dbReference type="PROSITE" id="PS51462">
    <property type="entry name" value="NUDIX"/>
    <property type="match status" value="1"/>
</dbReference>
<organism evidence="7 8">
    <name type="scientific">Longivirga aurantiaca</name>
    <dbReference type="NCBI Taxonomy" id="1837743"/>
    <lineage>
        <taxon>Bacteria</taxon>
        <taxon>Bacillati</taxon>
        <taxon>Actinomycetota</taxon>
        <taxon>Actinomycetes</taxon>
        <taxon>Sporichthyales</taxon>
        <taxon>Sporichthyaceae</taxon>
        <taxon>Longivirga</taxon>
    </lineage>
</organism>
<evidence type="ECO:0000313" key="8">
    <source>
        <dbReference type="Proteomes" id="UP001596138"/>
    </source>
</evidence>
<keyword evidence="3 5" id="KW-0378">Hydrolase</keyword>
<evidence type="ECO:0000256" key="2">
    <source>
        <dbReference type="ARBA" id="ARBA00005582"/>
    </source>
</evidence>
<name>A0ABW1T0N7_9ACTN</name>